<feature type="transmembrane region" description="Helical" evidence="1">
    <location>
        <begin position="55"/>
        <end position="74"/>
    </location>
</feature>
<feature type="transmembrane region" description="Helical" evidence="1">
    <location>
        <begin position="6"/>
        <end position="25"/>
    </location>
</feature>
<keyword evidence="1" id="KW-0472">Membrane</keyword>
<evidence type="ECO:0000313" key="2">
    <source>
        <dbReference type="EMBL" id="SDS10233.1"/>
    </source>
</evidence>
<gene>
    <name evidence="2" type="ORF">SAMN04488570_1132</name>
</gene>
<sequence>MIGIAGGVIGIVGGLAIVIFNRQFVRLVYPRAERRPTWRPILKSRLYEPDESGRVPMLYVIGAGWVLVGCLVLSSELTG</sequence>
<dbReference type="RefSeq" id="WP_091727085.1">
    <property type="nucleotide sequence ID" value="NZ_LT629757.1"/>
</dbReference>
<keyword evidence="1" id="KW-0812">Transmembrane</keyword>
<evidence type="ECO:0000313" key="3">
    <source>
        <dbReference type="Proteomes" id="UP000198859"/>
    </source>
</evidence>
<dbReference type="EMBL" id="LT629757">
    <property type="protein sequence ID" value="SDS10233.1"/>
    <property type="molecule type" value="Genomic_DNA"/>
</dbReference>
<accession>A0A1H1PGI5</accession>
<keyword evidence="3" id="KW-1185">Reference proteome</keyword>
<proteinExistence type="predicted"/>
<dbReference type="AlphaFoldDB" id="A0A1H1PGI5"/>
<organism evidence="2 3">
    <name type="scientific">Nocardioides scoriae</name>
    <dbReference type="NCBI Taxonomy" id="642780"/>
    <lineage>
        <taxon>Bacteria</taxon>
        <taxon>Bacillati</taxon>
        <taxon>Actinomycetota</taxon>
        <taxon>Actinomycetes</taxon>
        <taxon>Propionibacteriales</taxon>
        <taxon>Nocardioidaceae</taxon>
        <taxon>Nocardioides</taxon>
    </lineage>
</organism>
<evidence type="ECO:0000256" key="1">
    <source>
        <dbReference type="SAM" id="Phobius"/>
    </source>
</evidence>
<dbReference type="Proteomes" id="UP000198859">
    <property type="component" value="Chromosome I"/>
</dbReference>
<protein>
    <submittedName>
        <fullName evidence="2">Uncharacterized protein</fullName>
    </submittedName>
</protein>
<reference evidence="3" key="1">
    <citation type="submission" date="2016-10" db="EMBL/GenBank/DDBJ databases">
        <authorList>
            <person name="Varghese N."/>
            <person name="Submissions S."/>
        </authorList>
    </citation>
    <scope>NUCLEOTIDE SEQUENCE [LARGE SCALE GENOMIC DNA]</scope>
    <source>
        <strain evidence="3">DSM 22127</strain>
    </source>
</reference>
<keyword evidence="1" id="KW-1133">Transmembrane helix</keyword>
<name>A0A1H1PGI5_9ACTN</name>